<dbReference type="SUPFAM" id="SSF53474">
    <property type="entry name" value="alpha/beta-Hydrolases"/>
    <property type="match status" value="1"/>
</dbReference>
<comment type="similarity">
    <text evidence="1">Belongs to the peptidase S33 family.</text>
</comment>
<accession>A0A550C562</accession>
<comment type="caution">
    <text evidence="5">The sequence shown here is derived from an EMBL/GenBank/DDBJ whole genome shotgun (WGS) entry which is preliminary data.</text>
</comment>
<reference evidence="5 6" key="1">
    <citation type="journal article" date="2019" name="New Phytol.">
        <title>Comparative genomics reveals unique wood-decay strategies and fruiting body development in the Schizophyllaceae.</title>
        <authorList>
            <person name="Almasi E."/>
            <person name="Sahu N."/>
            <person name="Krizsan K."/>
            <person name="Balint B."/>
            <person name="Kovacs G.M."/>
            <person name="Kiss B."/>
            <person name="Cseklye J."/>
            <person name="Drula E."/>
            <person name="Henrissat B."/>
            <person name="Nagy I."/>
            <person name="Chovatia M."/>
            <person name="Adam C."/>
            <person name="LaButti K."/>
            <person name="Lipzen A."/>
            <person name="Riley R."/>
            <person name="Grigoriev I.V."/>
            <person name="Nagy L.G."/>
        </authorList>
    </citation>
    <scope>NUCLEOTIDE SEQUENCE [LARGE SCALE GENOMIC DNA]</scope>
    <source>
        <strain evidence="5 6">NL-1724</strain>
    </source>
</reference>
<evidence type="ECO:0000256" key="2">
    <source>
        <dbReference type="ARBA" id="ARBA00022801"/>
    </source>
</evidence>
<dbReference type="GO" id="GO:0016787">
    <property type="term" value="F:hydrolase activity"/>
    <property type="evidence" value="ECO:0007669"/>
    <property type="project" value="UniProtKB-KW"/>
</dbReference>
<dbReference type="Gene3D" id="3.40.50.1820">
    <property type="entry name" value="alpha/beta hydrolase"/>
    <property type="match status" value="1"/>
</dbReference>
<sequence>MLYRSAILLTGGVTAITAFSLPLRSEVIEHDAEIDWFSCGDLDPQYSYGDELNITCGYYNVPLDWADDSVGTASLAVVLYPATKDRRGTMFANPGGPGGSGVEYILEFGPNISSKVIGGHYDIVSWDPRGAGHTTPGPPSCFDSAEDWEEYFNGTLETTGLEIKGDLTDGSQLQQFYSHVPEMEKKYRGLGKRCAQKDSGKTLAYLGSAAAARDMVALAEYFDPGVQEINYWGISYGSMIGFIFVNMFPDRVGHVVLDGCMEPLLYANEPTTDYYLNNLASVDETFNGFTTGCAMAGQDGCKLVQGDNDTAADIATRVRGLLGLAHDLLESGADLSGTYTSAQAREYLYGAMYSPLMWSEYANFMYAYEQTLHAIASNISEYPSTKPDAGNGTDTHTYEFVAILCGDGVNAGNMTMRSGFDAIVQASEYVSPLFGPQWHVDANICFAWPARAVERYTGPWDNKLKNSILVIGNTFDPVTPFKNAQLMADLLGDSAVLLQQNGYGHVSLAEPSTCTVDVINRYFEDGTLPEGDDTICPIDDDVVLFPNSTVSQASVRLSILAAGQISPAGARFL</sequence>
<dbReference type="PANTHER" id="PTHR43248">
    <property type="entry name" value="2-SUCCINYL-6-HYDROXY-2,4-CYCLOHEXADIENE-1-CARBOXYLATE SYNTHASE"/>
    <property type="match status" value="1"/>
</dbReference>
<evidence type="ECO:0000259" key="3">
    <source>
        <dbReference type="Pfam" id="PF00561"/>
    </source>
</evidence>
<evidence type="ECO:0000256" key="1">
    <source>
        <dbReference type="ARBA" id="ARBA00010088"/>
    </source>
</evidence>
<gene>
    <name evidence="5" type="ORF">BD626DRAFT_506953</name>
</gene>
<dbReference type="EMBL" id="VDMD01000025">
    <property type="protein sequence ID" value="TRM59951.1"/>
    <property type="molecule type" value="Genomic_DNA"/>
</dbReference>
<dbReference type="AlphaFoldDB" id="A0A550C562"/>
<evidence type="ECO:0000313" key="5">
    <source>
        <dbReference type="EMBL" id="TRM59951.1"/>
    </source>
</evidence>
<keyword evidence="6" id="KW-1185">Reference proteome</keyword>
<name>A0A550C562_9AGAR</name>
<dbReference type="InterPro" id="IPR013595">
    <property type="entry name" value="Pept_S33_TAP-like_C"/>
</dbReference>
<evidence type="ECO:0000313" key="6">
    <source>
        <dbReference type="Proteomes" id="UP000320762"/>
    </source>
</evidence>
<dbReference type="Proteomes" id="UP000320762">
    <property type="component" value="Unassembled WGS sequence"/>
</dbReference>
<organism evidence="5 6">
    <name type="scientific">Schizophyllum amplum</name>
    <dbReference type="NCBI Taxonomy" id="97359"/>
    <lineage>
        <taxon>Eukaryota</taxon>
        <taxon>Fungi</taxon>
        <taxon>Dikarya</taxon>
        <taxon>Basidiomycota</taxon>
        <taxon>Agaricomycotina</taxon>
        <taxon>Agaricomycetes</taxon>
        <taxon>Agaricomycetidae</taxon>
        <taxon>Agaricales</taxon>
        <taxon>Schizophyllaceae</taxon>
        <taxon>Schizophyllum</taxon>
    </lineage>
</organism>
<dbReference type="Pfam" id="PF08386">
    <property type="entry name" value="Abhydrolase_4"/>
    <property type="match status" value="1"/>
</dbReference>
<feature type="domain" description="Peptidase S33 tripeptidyl aminopeptidase-like C-terminal" evidence="4">
    <location>
        <begin position="431"/>
        <end position="536"/>
    </location>
</feature>
<dbReference type="STRING" id="97359.A0A550C562"/>
<feature type="domain" description="AB hydrolase-1" evidence="3">
    <location>
        <begin position="93"/>
        <end position="266"/>
    </location>
</feature>
<dbReference type="Pfam" id="PF00561">
    <property type="entry name" value="Abhydrolase_1"/>
    <property type="match status" value="1"/>
</dbReference>
<dbReference type="PANTHER" id="PTHR43248:SF25">
    <property type="entry name" value="AB HYDROLASE-1 DOMAIN-CONTAINING PROTEIN-RELATED"/>
    <property type="match status" value="1"/>
</dbReference>
<dbReference type="InterPro" id="IPR000073">
    <property type="entry name" value="AB_hydrolase_1"/>
</dbReference>
<dbReference type="InterPro" id="IPR051601">
    <property type="entry name" value="Serine_prot/Carboxylest_S33"/>
</dbReference>
<keyword evidence="2" id="KW-0378">Hydrolase</keyword>
<protein>
    <submittedName>
        <fullName evidence="5">TAP-like protein-domain-containing protein</fullName>
    </submittedName>
</protein>
<evidence type="ECO:0000259" key="4">
    <source>
        <dbReference type="Pfam" id="PF08386"/>
    </source>
</evidence>
<proteinExistence type="inferred from homology"/>
<dbReference type="OrthoDB" id="425534at2759"/>
<dbReference type="InterPro" id="IPR029058">
    <property type="entry name" value="AB_hydrolase_fold"/>
</dbReference>